<dbReference type="Gene3D" id="3.40.50.2300">
    <property type="match status" value="1"/>
</dbReference>
<name>A0A9X6NDY3_HYPEX</name>
<keyword evidence="8" id="KW-1185">Reference proteome</keyword>
<dbReference type="Pfam" id="PF01094">
    <property type="entry name" value="ANF_receptor"/>
    <property type="match status" value="1"/>
</dbReference>
<keyword evidence="3 5" id="KW-1133">Transmembrane helix</keyword>
<organism evidence="7 8">
    <name type="scientific">Hypsibius exemplaris</name>
    <name type="common">Freshwater tardigrade</name>
    <dbReference type="NCBI Taxonomy" id="2072580"/>
    <lineage>
        <taxon>Eukaryota</taxon>
        <taxon>Metazoa</taxon>
        <taxon>Ecdysozoa</taxon>
        <taxon>Tardigrada</taxon>
        <taxon>Eutardigrada</taxon>
        <taxon>Parachela</taxon>
        <taxon>Hypsibioidea</taxon>
        <taxon>Hypsibiidae</taxon>
        <taxon>Hypsibius</taxon>
    </lineage>
</organism>
<keyword evidence="2 5" id="KW-0812">Transmembrane</keyword>
<sequence>MERTGDFCPWGEGQTPSRRIGPRIELSPVKRRVSDRLLEVSIRHLFNAWDRNCDQLASNAAEMLSQYYYTEKEPKETCFAIVTSLRHVLAMGSYFAGWDSLLFNNALAVNDEIDPKDRLVPAVSVGGTYRGFVRVILDFLVSFKWYRFSILVETATAAPFYKNMGNHVLRYARLSEYPFDVELYRFNPDSKSLLQALALAKERSRVMILFTLGSTAAAILKMTEELGMANGEYVFINVHPLQGDNYGWTSQFSLPDAKLNSSYSNSWLVNVHRSFFYITYQIVTEKLKKLSAAIAAKTKEMYNFTYNPGVEPLDAFPIPVSYDIVEIFAELVNSSRQANGENDGAPVCSGLALANSIAQRRFSLTTGAMYVNAGRARNLNIDIFGFDTRSMTLQPFATYNWIRSQESHLQRTRNESNSFDWPTKDGLPPRDVPLCGFSGTEGLCSEKGSSLRTTIIIVVTVITCVLLSGIAFLVWQQTHWTLFSDCCWWILSASCLSHELVRQRHEKSHVQVCRQT</sequence>
<keyword evidence="4 5" id="KW-0472">Membrane</keyword>
<evidence type="ECO:0000256" key="1">
    <source>
        <dbReference type="ARBA" id="ARBA00004370"/>
    </source>
</evidence>
<evidence type="ECO:0000256" key="5">
    <source>
        <dbReference type="SAM" id="Phobius"/>
    </source>
</evidence>
<gene>
    <name evidence="7" type="ORF">BV898_16835</name>
</gene>
<evidence type="ECO:0000256" key="3">
    <source>
        <dbReference type="ARBA" id="ARBA00022989"/>
    </source>
</evidence>
<dbReference type="Proteomes" id="UP000192578">
    <property type="component" value="Unassembled WGS sequence"/>
</dbReference>
<dbReference type="AlphaFoldDB" id="A0A9X6NDY3"/>
<evidence type="ECO:0000313" key="7">
    <source>
        <dbReference type="EMBL" id="OWA52380.1"/>
    </source>
</evidence>
<feature type="transmembrane region" description="Helical" evidence="5">
    <location>
        <begin position="454"/>
        <end position="475"/>
    </location>
</feature>
<dbReference type="InterPro" id="IPR001828">
    <property type="entry name" value="ANF_lig-bd_rcpt"/>
</dbReference>
<protein>
    <recommendedName>
        <fullName evidence="6">Receptor ligand binding region domain-containing protein</fullName>
    </recommendedName>
</protein>
<dbReference type="EMBL" id="MTYJ01000265">
    <property type="protein sequence ID" value="OWA52380.1"/>
    <property type="molecule type" value="Genomic_DNA"/>
</dbReference>
<reference evidence="8" key="1">
    <citation type="submission" date="2017-01" db="EMBL/GenBank/DDBJ databases">
        <title>Comparative genomics of anhydrobiosis in the tardigrade Hypsibius dujardini.</title>
        <authorList>
            <person name="Yoshida Y."/>
            <person name="Koutsovoulos G."/>
            <person name="Laetsch D."/>
            <person name="Stevens L."/>
            <person name="Kumar S."/>
            <person name="Horikawa D."/>
            <person name="Ishino K."/>
            <person name="Komine S."/>
            <person name="Tomita M."/>
            <person name="Blaxter M."/>
            <person name="Arakawa K."/>
        </authorList>
    </citation>
    <scope>NUCLEOTIDE SEQUENCE [LARGE SCALE GENOMIC DNA]</scope>
    <source>
        <strain evidence="8">Z151</strain>
    </source>
</reference>
<dbReference type="GO" id="GO:0016020">
    <property type="term" value="C:membrane"/>
    <property type="evidence" value="ECO:0007669"/>
    <property type="project" value="UniProtKB-SubCell"/>
</dbReference>
<evidence type="ECO:0000313" key="8">
    <source>
        <dbReference type="Proteomes" id="UP000192578"/>
    </source>
</evidence>
<dbReference type="SUPFAM" id="SSF53822">
    <property type="entry name" value="Periplasmic binding protein-like I"/>
    <property type="match status" value="1"/>
</dbReference>
<feature type="domain" description="Receptor ligand binding region" evidence="6">
    <location>
        <begin position="91"/>
        <end position="387"/>
    </location>
</feature>
<proteinExistence type="predicted"/>
<dbReference type="OrthoDB" id="6158579at2759"/>
<evidence type="ECO:0000256" key="2">
    <source>
        <dbReference type="ARBA" id="ARBA00022692"/>
    </source>
</evidence>
<comment type="subcellular location">
    <subcellularLocation>
        <location evidence="1">Membrane</location>
    </subcellularLocation>
</comment>
<dbReference type="InterPro" id="IPR028082">
    <property type="entry name" value="Peripla_BP_I"/>
</dbReference>
<evidence type="ECO:0000256" key="4">
    <source>
        <dbReference type="ARBA" id="ARBA00023136"/>
    </source>
</evidence>
<comment type="caution">
    <text evidence="7">The sequence shown here is derived from an EMBL/GenBank/DDBJ whole genome shotgun (WGS) entry which is preliminary data.</text>
</comment>
<accession>A0A9X6NDY3</accession>
<evidence type="ECO:0000259" key="6">
    <source>
        <dbReference type="Pfam" id="PF01094"/>
    </source>
</evidence>